<dbReference type="CDD" id="cd01129">
    <property type="entry name" value="PulE-GspE-like"/>
    <property type="match status" value="1"/>
</dbReference>
<evidence type="ECO:0000313" key="6">
    <source>
        <dbReference type="Proteomes" id="UP000193200"/>
    </source>
</evidence>
<name>A0A1Y5T775_9PROT</name>
<dbReference type="FunFam" id="3.30.450.90:FF:000001">
    <property type="entry name" value="Type II secretion system ATPase GspE"/>
    <property type="match status" value="1"/>
</dbReference>
<organism evidence="5 6">
    <name type="scientific">Oceanibacterium hippocampi</name>
    <dbReference type="NCBI Taxonomy" id="745714"/>
    <lineage>
        <taxon>Bacteria</taxon>
        <taxon>Pseudomonadati</taxon>
        <taxon>Pseudomonadota</taxon>
        <taxon>Alphaproteobacteria</taxon>
        <taxon>Sneathiellales</taxon>
        <taxon>Sneathiellaceae</taxon>
        <taxon>Oceanibacterium</taxon>
    </lineage>
</organism>
<dbReference type="InterPro" id="IPR007831">
    <property type="entry name" value="T2SS_GspE_N"/>
</dbReference>
<evidence type="ECO:0000313" key="5">
    <source>
        <dbReference type="EMBL" id="SLN57151.1"/>
    </source>
</evidence>
<dbReference type="PROSITE" id="PS00662">
    <property type="entry name" value="T2SP_E"/>
    <property type="match status" value="1"/>
</dbReference>
<dbReference type="InterPro" id="IPR001482">
    <property type="entry name" value="T2SS/T4SS_dom"/>
</dbReference>
<accession>A0A1Y5T775</accession>
<dbReference type="RefSeq" id="WP_085883836.1">
    <property type="nucleotide sequence ID" value="NZ_FWFR01000002.1"/>
</dbReference>
<dbReference type="SUPFAM" id="SSF52540">
    <property type="entry name" value="P-loop containing nucleoside triphosphate hydrolases"/>
    <property type="match status" value="1"/>
</dbReference>
<dbReference type="GO" id="GO:0016887">
    <property type="term" value="F:ATP hydrolysis activity"/>
    <property type="evidence" value="ECO:0007669"/>
    <property type="project" value="TreeGrafter"/>
</dbReference>
<gene>
    <name evidence="5" type="primary">xpsE</name>
    <name evidence="5" type="ORF">OCH7691_02488</name>
</gene>
<sequence length="550" mass="59274">MELGDILIERKLVDGDGLARAQALNRASGERLDIILTRLGLVPEGAMAAALAGCLDLPLAAKSDYPDKALFADTVTPGFLHESRVLPIGADENGVDLAMCDPLSDYAAEAIRLIVGRPVRRWVAVPADLEAALGRLYGTREEGAAPVSSNAVASGDVERLKDMASDAPVIRLVNDLIARAAAERASDIHVEPFEADLRIRFRIDGVLRPQPSPGAGLQAAITSRVKVMAGLDIAERRLAQDGRFKMAVRGREIDIRVSVVPTMHGESVVLRLLDREQAPLELKGLGFSAPILAALDDLLERPNGIILVTGPTGSGKTTTLYAALDRLNGPGAKILTAEDPIEYQIKGINQIQVRPKIGLTFASILRSILRQDPDIMMVGEIRDLETAEIAVQAALTGHLVLSTLHTNDAAGAVARLLDMGVEDYLLTSALKGILAQRLVRTFDPELIEPYEPLPELVAELGLDRLSDGPPRLWRPKPDVGERAYRGRTTIAEYLPVTEAIRRLILQRADRGEIARQGAADGMGSMADDGLRKALSGITSIEEVLRVTHFD</sequence>
<dbReference type="GO" id="GO:0005886">
    <property type="term" value="C:plasma membrane"/>
    <property type="evidence" value="ECO:0007669"/>
    <property type="project" value="TreeGrafter"/>
</dbReference>
<dbReference type="Gene3D" id="3.40.50.300">
    <property type="entry name" value="P-loop containing nucleotide triphosphate hydrolases"/>
    <property type="match status" value="1"/>
</dbReference>
<evidence type="ECO:0000259" key="4">
    <source>
        <dbReference type="PROSITE" id="PS00662"/>
    </source>
</evidence>
<dbReference type="Pfam" id="PF00437">
    <property type="entry name" value="T2SSE"/>
    <property type="match status" value="1"/>
</dbReference>
<proteinExistence type="inferred from homology"/>
<reference evidence="5 6" key="1">
    <citation type="submission" date="2017-03" db="EMBL/GenBank/DDBJ databases">
        <authorList>
            <person name="Afonso C.L."/>
            <person name="Miller P.J."/>
            <person name="Scott M.A."/>
            <person name="Spackman E."/>
            <person name="Goraichik I."/>
            <person name="Dimitrov K.M."/>
            <person name="Suarez D.L."/>
            <person name="Swayne D.E."/>
        </authorList>
    </citation>
    <scope>NUCLEOTIDE SEQUENCE [LARGE SCALE GENOMIC DNA]</scope>
    <source>
        <strain evidence="5 6">CECT 7691</strain>
    </source>
</reference>
<dbReference type="InterPro" id="IPR003593">
    <property type="entry name" value="AAA+_ATPase"/>
</dbReference>
<dbReference type="InterPro" id="IPR037257">
    <property type="entry name" value="T2SS_E_N_sf"/>
</dbReference>
<dbReference type="OrthoDB" id="9804785at2"/>
<evidence type="ECO:0000256" key="2">
    <source>
        <dbReference type="ARBA" id="ARBA00022741"/>
    </source>
</evidence>
<evidence type="ECO:0000256" key="1">
    <source>
        <dbReference type="ARBA" id="ARBA00006611"/>
    </source>
</evidence>
<keyword evidence="3" id="KW-0067">ATP-binding</keyword>
<dbReference type="Pfam" id="PF05157">
    <property type="entry name" value="MshEN"/>
    <property type="match status" value="1"/>
</dbReference>
<dbReference type="AlphaFoldDB" id="A0A1Y5T775"/>
<protein>
    <submittedName>
        <fullName evidence="5">Type II secretion system protein E</fullName>
    </submittedName>
</protein>
<dbReference type="GO" id="GO:0005524">
    <property type="term" value="F:ATP binding"/>
    <property type="evidence" value="ECO:0007669"/>
    <property type="project" value="UniProtKB-KW"/>
</dbReference>
<feature type="domain" description="Bacterial type II secretion system protein E" evidence="4">
    <location>
        <begin position="369"/>
        <end position="383"/>
    </location>
</feature>
<dbReference type="Gene3D" id="3.30.300.160">
    <property type="entry name" value="Type II secretion system, protein E, N-terminal domain"/>
    <property type="match status" value="1"/>
</dbReference>
<dbReference type="SMART" id="SM00382">
    <property type="entry name" value="AAA"/>
    <property type="match status" value="1"/>
</dbReference>
<comment type="similarity">
    <text evidence="1">Belongs to the GSP E family.</text>
</comment>
<dbReference type="InterPro" id="IPR027417">
    <property type="entry name" value="P-loop_NTPase"/>
</dbReference>
<dbReference type="PANTHER" id="PTHR30258">
    <property type="entry name" value="TYPE II SECRETION SYSTEM PROTEIN GSPE-RELATED"/>
    <property type="match status" value="1"/>
</dbReference>
<dbReference type="Gene3D" id="3.30.450.90">
    <property type="match status" value="1"/>
</dbReference>
<keyword evidence="2" id="KW-0547">Nucleotide-binding</keyword>
<evidence type="ECO:0000256" key="3">
    <source>
        <dbReference type="ARBA" id="ARBA00022840"/>
    </source>
</evidence>
<dbReference type="PANTHER" id="PTHR30258:SF2">
    <property type="entry name" value="COMG OPERON PROTEIN 1"/>
    <property type="match status" value="1"/>
</dbReference>
<dbReference type="FunCoup" id="A0A1Y5T775">
    <property type="interactions" value="290"/>
</dbReference>
<dbReference type="EMBL" id="FWFR01000002">
    <property type="protein sequence ID" value="SLN57151.1"/>
    <property type="molecule type" value="Genomic_DNA"/>
</dbReference>
<dbReference type="Gene3D" id="1.10.40.70">
    <property type="match status" value="1"/>
</dbReference>
<dbReference type="Proteomes" id="UP000193200">
    <property type="component" value="Unassembled WGS sequence"/>
</dbReference>
<keyword evidence="6" id="KW-1185">Reference proteome</keyword>
<dbReference type="SUPFAM" id="SSF160246">
    <property type="entry name" value="EspE N-terminal domain-like"/>
    <property type="match status" value="1"/>
</dbReference>
<dbReference type="InParanoid" id="A0A1Y5T775"/>